<keyword evidence="3" id="KW-1185">Reference proteome</keyword>
<accession>A0A2Z5G9R4</accession>
<dbReference type="EMBL" id="CP030840">
    <property type="protein sequence ID" value="AXC15305.1"/>
    <property type="molecule type" value="Genomic_DNA"/>
</dbReference>
<feature type="region of interest" description="Disordered" evidence="1">
    <location>
        <begin position="38"/>
        <end position="62"/>
    </location>
</feature>
<gene>
    <name evidence="2" type="ORF">ACPOL_6061</name>
</gene>
<feature type="compositionally biased region" description="Polar residues" evidence="1">
    <location>
        <begin position="46"/>
        <end position="62"/>
    </location>
</feature>
<evidence type="ECO:0000256" key="1">
    <source>
        <dbReference type="SAM" id="MobiDB-lite"/>
    </source>
</evidence>
<organism evidence="2 3">
    <name type="scientific">Acidisarcina polymorpha</name>
    <dbReference type="NCBI Taxonomy" id="2211140"/>
    <lineage>
        <taxon>Bacteria</taxon>
        <taxon>Pseudomonadati</taxon>
        <taxon>Acidobacteriota</taxon>
        <taxon>Terriglobia</taxon>
        <taxon>Terriglobales</taxon>
        <taxon>Acidobacteriaceae</taxon>
        <taxon>Acidisarcina</taxon>
    </lineage>
</organism>
<proteinExistence type="predicted"/>
<dbReference type="KEGG" id="abas:ACPOL_6061"/>
<dbReference type="AlphaFoldDB" id="A0A2Z5G9R4"/>
<name>A0A2Z5G9R4_9BACT</name>
<protein>
    <submittedName>
        <fullName evidence="2">Uncharacterized protein</fullName>
    </submittedName>
</protein>
<dbReference type="Proteomes" id="UP000253606">
    <property type="component" value="Chromosome"/>
</dbReference>
<reference evidence="2 3" key="1">
    <citation type="journal article" date="2018" name="Front. Microbiol.">
        <title>Hydrolytic Capabilities as a Key to Environmental Success: Chitinolytic and Cellulolytic Acidobacteria From Acidic Sub-arctic Soils and Boreal Peatlands.</title>
        <authorList>
            <person name="Belova S.E."/>
            <person name="Ravin N.V."/>
            <person name="Pankratov T.A."/>
            <person name="Rakitin A.L."/>
            <person name="Ivanova A.A."/>
            <person name="Beletsky A.V."/>
            <person name="Mardanov A.V."/>
            <person name="Sinninghe Damste J.S."/>
            <person name="Dedysh S.N."/>
        </authorList>
    </citation>
    <scope>NUCLEOTIDE SEQUENCE [LARGE SCALE GENOMIC DNA]</scope>
    <source>
        <strain evidence="2 3">SBC82</strain>
    </source>
</reference>
<evidence type="ECO:0000313" key="3">
    <source>
        <dbReference type="Proteomes" id="UP000253606"/>
    </source>
</evidence>
<sequence>MTIIPLSVAAHSEKGSQGFDTFGLKQFNCRGGRVHIGHDHLRHPQSGVSSGSRNFQMLSSKS</sequence>
<evidence type="ECO:0000313" key="2">
    <source>
        <dbReference type="EMBL" id="AXC15305.1"/>
    </source>
</evidence>